<dbReference type="SUPFAM" id="SSF103506">
    <property type="entry name" value="Mitochondrial carrier"/>
    <property type="match status" value="1"/>
</dbReference>
<evidence type="ECO:0000256" key="6">
    <source>
        <dbReference type="ARBA" id="ARBA00022989"/>
    </source>
</evidence>
<evidence type="ECO:0000256" key="10">
    <source>
        <dbReference type="RuleBase" id="RU000488"/>
    </source>
</evidence>
<keyword evidence="5" id="KW-0677">Repeat</keyword>
<dbReference type="InParanoid" id="Q757S2"/>
<evidence type="ECO:0000313" key="12">
    <source>
        <dbReference type="Proteomes" id="UP000000591"/>
    </source>
</evidence>
<dbReference type="Gene3D" id="1.50.40.10">
    <property type="entry name" value="Mitochondrial carrier domain"/>
    <property type="match status" value="1"/>
</dbReference>
<dbReference type="OrthoDB" id="3364892at2759"/>
<dbReference type="InterPro" id="IPR023395">
    <property type="entry name" value="MCP_dom_sf"/>
</dbReference>
<evidence type="ECO:0000256" key="3">
    <source>
        <dbReference type="ARBA" id="ARBA00022448"/>
    </source>
</evidence>
<dbReference type="PANTHER" id="PTHR45624:SF26">
    <property type="entry name" value="CARRIER PROTEIN, PUTATIVE (AFU_ORTHOLOGUE AFUA_1G07710)-RELATED"/>
    <property type="match status" value="1"/>
</dbReference>
<keyword evidence="3 10" id="KW-0813">Transport</keyword>
<evidence type="ECO:0000313" key="11">
    <source>
        <dbReference type="EMBL" id="AAS52625.1"/>
    </source>
</evidence>
<evidence type="ECO:0000256" key="1">
    <source>
        <dbReference type="ARBA" id="ARBA00004225"/>
    </source>
</evidence>
<feature type="repeat" description="Solcar" evidence="9">
    <location>
        <begin position="154"/>
        <end position="243"/>
    </location>
</feature>
<dbReference type="EMBL" id="AE016818">
    <property type="protein sequence ID" value="AAS52625.1"/>
    <property type="molecule type" value="Genomic_DNA"/>
</dbReference>
<dbReference type="KEGG" id="ago:AGOS_AEL060C"/>
<dbReference type="Proteomes" id="UP000000591">
    <property type="component" value="Chromosome V"/>
</dbReference>
<evidence type="ECO:0000256" key="7">
    <source>
        <dbReference type="ARBA" id="ARBA00023128"/>
    </source>
</evidence>
<keyword evidence="7" id="KW-0496">Mitochondrion</keyword>
<dbReference type="Pfam" id="PF00153">
    <property type="entry name" value="Mito_carr"/>
    <property type="match status" value="1"/>
</dbReference>
<dbReference type="PANTHER" id="PTHR45624">
    <property type="entry name" value="MITOCHONDRIAL BASIC AMINO ACIDS TRANSPORTER-RELATED"/>
    <property type="match status" value="1"/>
</dbReference>
<evidence type="ECO:0000256" key="8">
    <source>
        <dbReference type="ARBA" id="ARBA00023136"/>
    </source>
</evidence>
<keyword evidence="12" id="KW-1185">Reference proteome</keyword>
<reference evidence="11 12" key="1">
    <citation type="journal article" date="2004" name="Science">
        <title>The Ashbya gossypii genome as a tool for mapping the ancient Saccharomyces cerevisiae genome.</title>
        <authorList>
            <person name="Dietrich F.S."/>
            <person name="Voegeli S."/>
            <person name="Brachat S."/>
            <person name="Lerch A."/>
            <person name="Gates K."/>
            <person name="Steiner S."/>
            <person name="Mohr C."/>
            <person name="Pohlmann R."/>
            <person name="Luedi P."/>
            <person name="Choi S."/>
            <person name="Wing R.A."/>
            <person name="Flavier A."/>
            <person name="Gaffney T.D."/>
            <person name="Philippsen P."/>
        </authorList>
    </citation>
    <scope>NUCLEOTIDE SEQUENCE [LARGE SCALE GENOMIC DNA]</scope>
    <source>
        <strain evidence="12">ATCC 10895 / CBS 109.51 / FGSC 9923 / NRRL Y-1056</strain>
    </source>
</reference>
<dbReference type="GO" id="GO:0031966">
    <property type="term" value="C:mitochondrial membrane"/>
    <property type="evidence" value="ECO:0007669"/>
    <property type="project" value="UniProtKB-SubCell"/>
</dbReference>
<comment type="similarity">
    <text evidence="2 10">Belongs to the mitochondrial carrier (TC 2.A.29) family.</text>
</comment>
<evidence type="ECO:0000256" key="4">
    <source>
        <dbReference type="ARBA" id="ARBA00022692"/>
    </source>
</evidence>
<dbReference type="OMA" id="SWRMTTP"/>
<dbReference type="AlphaFoldDB" id="Q757S2"/>
<protein>
    <submittedName>
        <fullName evidence="11">AEL060Cp</fullName>
    </submittedName>
</protein>
<dbReference type="InterPro" id="IPR050567">
    <property type="entry name" value="Mitochondrial_Carrier"/>
</dbReference>
<evidence type="ECO:0000256" key="2">
    <source>
        <dbReference type="ARBA" id="ARBA00006375"/>
    </source>
</evidence>
<name>Q757S2_EREGS</name>
<comment type="subcellular location">
    <subcellularLocation>
        <location evidence="1">Mitochondrion membrane</location>
        <topology evidence="1">Multi-pass membrane protein</topology>
    </subcellularLocation>
</comment>
<dbReference type="PROSITE" id="PS50920">
    <property type="entry name" value="SOLCAR"/>
    <property type="match status" value="1"/>
</dbReference>
<keyword evidence="8 9" id="KW-0472">Membrane</keyword>
<dbReference type="InterPro" id="IPR018108">
    <property type="entry name" value="MCP_transmembrane"/>
</dbReference>
<dbReference type="GO" id="GO:0022857">
    <property type="term" value="F:transmembrane transporter activity"/>
    <property type="evidence" value="ECO:0000318"/>
    <property type="project" value="GO_Central"/>
</dbReference>
<keyword evidence="6" id="KW-1133">Transmembrane helix</keyword>
<accession>Q757S2</accession>
<reference evidence="12" key="2">
    <citation type="journal article" date="2013" name="G3 (Bethesda)">
        <title>Genomes of Ashbya fungi isolated from insects reveal four mating-type loci, numerous translocations, lack of transposons, and distinct gene duplications.</title>
        <authorList>
            <person name="Dietrich F.S."/>
            <person name="Voegeli S."/>
            <person name="Kuo S."/>
            <person name="Philippsen P."/>
        </authorList>
    </citation>
    <scope>GENOME REANNOTATION</scope>
    <source>
        <strain evidence="12">ATCC 10895 / CBS 109.51 / FGSC 9923 / NRRL Y-1056</strain>
    </source>
</reference>
<sequence>MDKEHVIDADKAGYSPSSSLIGMVTAGGRSMVYQFTSFYLRAPMKLFRPARYDYTHYLRILLTGEDKVSQPQRPKPSGQWFRNPAYTYYLENSSVGVLTRALNKYGWKVLPDRVLPPLVLNSAAGVVLYTTYLSSLSFLRGPLGAGGEHGQSPPRISDVVCAGFMAGVAQAVASAPIDAIYTRSTANDLLSSAKKYNSLWLYGIDKLKEIGLVGCFGGFGLSLVKESVGFAVYFTTFELLKGQVCNKTIEYLEAHKKLKATGAQSANEGSEQYLPAKTTSEGYMSQREKQWLQRSFVFGAGVTAAFALQLVQYPMLKLQKTHLSRLEAFDIYQKAIANLKDQSTIEPKISKIRLRGGNTRLLHLYFNSYIDTLEHVASISKSTGTARWLYKGFLRNTLAIIPGTATGLLLLEYMRTSLDGSAQYSSPLE</sequence>
<dbReference type="HOGENOM" id="CLU_034486_0_0_1"/>
<dbReference type="GeneID" id="4620993"/>
<keyword evidence="4 9" id="KW-0812">Transmembrane</keyword>
<gene>
    <name evidence="11" type="ORF">AGOS_AEL060C</name>
</gene>
<organism evidence="11 12">
    <name type="scientific">Eremothecium gossypii (strain ATCC 10895 / CBS 109.51 / FGSC 9923 / NRRL Y-1056)</name>
    <name type="common">Yeast</name>
    <name type="synonym">Ashbya gossypii</name>
    <dbReference type="NCBI Taxonomy" id="284811"/>
    <lineage>
        <taxon>Eukaryota</taxon>
        <taxon>Fungi</taxon>
        <taxon>Dikarya</taxon>
        <taxon>Ascomycota</taxon>
        <taxon>Saccharomycotina</taxon>
        <taxon>Saccharomycetes</taxon>
        <taxon>Saccharomycetales</taxon>
        <taxon>Saccharomycetaceae</taxon>
        <taxon>Eremothecium</taxon>
    </lineage>
</organism>
<evidence type="ECO:0000256" key="5">
    <source>
        <dbReference type="ARBA" id="ARBA00022737"/>
    </source>
</evidence>
<proteinExistence type="inferred from homology"/>
<dbReference type="eggNOG" id="ENOG502QWM5">
    <property type="taxonomic scope" value="Eukaryota"/>
</dbReference>
<dbReference type="RefSeq" id="NP_984801.1">
    <property type="nucleotide sequence ID" value="NM_210155.1"/>
</dbReference>
<evidence type="ECO:0000256" key="9">
    <source>
        <dbReference type="PROSITE-ProRule" id="PRU00282"/>
    </source>
</evidence>